<dbReference type="InterPro" id="IPR041916">
    <property type="entry name" value="Anti_sigma_zinc_sf"/>
</dbReference>
<dbReference type="GO" id="GO:0016853">
    <property type="term" value="F:isomerase activity"/>
    <property type="evidence" value="ECO:0007669"/>
    <property type="project" value="UniProtKB-KW"/>
</dbReference>
<feature type="domain" description="Mycothiol-dependent maleylpyruvate isomerase metal-binding" evidence="4">
    <location>
        <begin position="133"/>
        <end position="274"/>
    </location>
</feature>
<keyword evidence="2" id="KW-0804">Transcription</keyword>
<keyword evidence="6" id="KW-0413">Isomerase</keyword>
<dbReference type="InterPro" id="IPR034660">
    <property type="entry name" value="DinB/YfiT-like"/>
</dbReference>
<evidence type="ECO:0000313" key="6">
    <source>
        <dbReference type="EMBL" id="WSD18717.1"/>
    </source>
</evidence>
<keyword evidence="1" id="KW-0805">Transcription regulation</keyword>
<gene>
    <name evidence="6" type="ORF">OHB35_38820</name>
</gene>
<dbReference type="Gene3D" id="1.20.120.450">
    <property type="entry name" value="dinb family like domain"/>
    <property type="match status" value="1"/>
</dbReference>
<dbReference type="InterPro" id="IPR024344">
    <property type="entry name" value="MDMPI_metal-binding"/>
</dbReference>
<dbReference type="Proteomes" id="UP001340816">
    <property type="component" value="Chromosome"/>
</dbReference>
<accession>A0ABZ1HJD3</accession>
<dbReference type="RefSeq" id="WP_326761176.1">
    <property type="nucleotide sequence ID" value="NZ_CP109135.1"/>
</dbReference>
<dbReference type="InterPro" id="IPR017517">
    <property type="entry name" value="Maleyloyr_isom"/>
</dbReference>
<dbReference type="Pfam" id="PF11716">
    <property type="entry name" value="MDMPI_N"/>
    <property type="match status" value="1"/>
</dbReference>
<sequence>MTDDHDGVPELLAAWAFGALQPADEKAVPAHLAGCESCAAEAERLRETVRLLDVPPGTAAAGNGSPAARNGSAAVSQNGSAAGVTGGGVTGAGSAEASVVGGGGPAGADGVLALALRSRPALPRVAAHAAPYAAAVAGLRALLREVDGHGPWGTPVVHDWDVRDTVGHLIAADEQLAVRLGLRTHTPPSRITEDTPWEEAWNTRTADVIAYERTRDPQETVTAWAERAAALLATPEARDPERAAHATTLMGVRLPVADHFVVRGFEAWIHTDDIGRALGLAVPPPPDAHLWQLVRLAVRILGMALGPTAPPVLFAVTAGESSTEWVLGSEDEAVRGELVLDAVDFCLLVGGRYTPDEVPRGVAGDEDVVRGVLERAADLSWL</sequence>
<dbReference type="NCBIfam" id="TIGR03083">
    <property type="entry name" value="maleylpyruvate isomerase family mycothiol-dependent enzyme"/>
    <property type="match status" value="1"/>
</dbReference>
<protein>
    <submittedName>
        <fullName evidence="6">Maleylpyruvate isomerase family mycothiol-dependent enzyme</fullName>
    </submittedName>
</protein>
<reference evidence="6 7" key="1">
    <citation type="submission" date="2022-10" db="EMBL/GenBank/DDBJ databases">
        <title>The complete genomes of actinobacterial strains from the NBC collection.</title>
        <authorList>
            <person name="Joergensen T.S."/>
            <person name="Alvarez Arevalo M."/>
            <person name="Sterndorff E.B."/>
            <person name="Faurdal D."/>
            <person name="Vuksanovic O."/>
            <person name="Mourched A.-S."/>
            <person name="Charusanti P."/>
            <person name="Shaw S."/>
            <person name="Blin K."/>
            <person name="Weber T."/>
        </authorList>
    </citation>
    <scope>NUCLEOTIDE SEQUENCE [LARGE SCALE GENOMIC DNA]</scope>
    <source>
        <strain evidence="6 7">NBC 01752</strain>
    </source>
</reference>
<evidence type="ECO:0000259" key="5">
    <source>
        <dbReference type="Pfam" id="PF13490"/>
    </source>
</evidence>
<dbReference type="EMBL" id="CP109135">
    <property type="protein sequence ID" value="WSD18717.1"/>
    <property type="molecule type" value="Genomic_DNA"/>
</dbReference>
<dbReference type="Gene3D" id="1.10.10.1320">
    <property type="entry name" value="Anti-sigma factor, zinc-finger domain"/>
    <property type="match status" value="1"/>
</dbReference>
<name>A0ABZ1HJD3_STRPH</name>
<evidence type="ECO:0000259" key="4">
    <source>
        <dbReference type="Pfam" id="PF11716"/>
    </source>
</evidence>
<feature type="region of interest" description="Disordered" evidence="3">
    <location>
        <begin position="56"/>
        <end position="84"/>
    </location>
</feature>
<dbReference type="Pfam" id="PF13490">
    <property type="entry name" value="zf-HC2"/>
    <property type="match status" value="1"/>
</dbReference>
<dbReference type="SUPFAM" id="SSF109854">
    <property type="entry name" value="DinB/YfiT-like putative metalloenzymes"/>
    <property type="match status" value="1"/>
</dbReference>
<evidence type="ECO:0000256" key="3">
    <source>
        <dbReference type="SAM" id="MobiDB-lite"/>
    </source>
</evidence>
<keyword evidence="7" id="KW-1185">Reference proteome</keyword>
<proteinExistence type="predicted"/>
<feature type="domain" description="Putative zinc-finger" evidence="5">
    <location>
        <begin position="10"/>
        <end position="39"/>
    </location>
</feature>
<evidence type="ECO:0000256" key="1">
    <source>
        <dbReference type="ARBA" id="ARBA00023015"/>
    </source>
</evidence>
<organism evidence="6 7">
    <name type="scientific">Streptomyces phaeochromogenes</name>
    <dbReference type="NCBI Taxonomy" id="1923"/>
    <lineage>
        <taxon>Bacteria</taxon>
        <taxon>Bacillati</taxon>
        <taxon>Actinomycetota</taxon>
        <taxon>Actinomycetes</taxon>
        <taxon>Kitasatosporales</taxon>
        <taxon>Streptomycetaceae</taxon>
        <taxon>Streptomyces</taxon>
        <taxon>Streptomyces phaeochromogenes group</taxon>
    </lineage>
</organism>
<dbReference type="InterPro" id="IPR027383">
    <property type="entry name" value="Znf_put"/>
</dbReference>
<evidence type="ECO:0000256" key="2">
    <source>
        <dbReference type="ARBA" id="ARBA00023163"/>
    </source>
</evidence>
<evidence type="ECO:0000313" key="7">
    <source>
        <dbReference type="Proteomes" id="UP001340816"/>
    </source>
</evidence>